<comment type="caution">
    <text evidence="1">The sequence shown here is derived from an EMBL/GenBank/DDBJ whole genome shotgun (WGS) entry which is preliminary data.</text>
</comment>
<dbReference type="AlphaFoldDB" id="A0A8S4PVK2"/>
<accession>A0A8S4PVK2</accession>
<evidence type="ECO:0000313" key="2">
    <source>
        <dbReference type="Proteomes" id="UP000749559"/>
    </source>
</evidence>
<name>A0A8S4PVK2_OWEFU</name>
<dbReference type="EMBL" id="CAIIXF020000010">
    <property type="protein sequence ID" value="CAH1798096.1"/>
    <property type="molecule type" value="Genomic_DNA"/>
</dbReference>
<gene>
    <name evidence="1" type="ORF">OFUS_LOCUS22275</name>
</gene>
<organism evidence="1 2">
    <name type="scientific">Owenia fusiformis</name>
    <name type="common">Polychaete worm</name>
    <dbReference type="NCBI Taxonomy" id="6347"/>
    <lineage>
        <taxon>Eukaryota</taxon>
        <taxon>Metazoa</taxon>
        <taxon>Spiralia</taxon>
        <taxon>Lophotrochozoa</taxon>
        <taxon>Annelida</taxon>
        <taxon>Polychaeta</taxon>
        <taxon>Sedentaria</taxon>
        <taxon>Canalipalpata</taxon>
        <taxon>Sabellida</taxon>
        <taxon>Oweniida</taxon>
        <taxon>Oweniidae</taxon>
        <taxon>Owenia</taxon>
    </lineage>
</organism>
<feature type="non-terminal residue" evidence="1">
    <location>
        <position position="237"/>
    </location>
</feature>
<dbReference type="Proteomes" id="UP000749559">
    <property type="component" value="Unassembled WGS sequence"/>
</dbReference>
<protein>
    <submittedName>
        <fullName evidence="1">Uncharacterized protein</fullName>
    </submittedName>
</protein>
<sequence length="237" mass="26628">MIVGCAVKCKAFPKYKATIKCITDEEDDANTLLDKQRKMFEDEIGQLIEGIQHPRGAKKRSTEEYAELATTSTSEIENEDISEIQPVKRRKTRKRKNASKIKKPLKDDKVTKVKLSQLNNIELVHKRSKERSEKFATLFATNLNAKVQEVSTPISRQSSPVFSSPVAIRKARMSTSTHTVVEVTQITECNNPTNNTSLNVRNDKENQLSGLNISGNLIELIDDMATNMETNPSSGYQ</sequence>
<keyword evidence="2" id="KW-1185">Reference proteome</keyword>
<proteinExistence type="predicted"/>
<reference evidence="1" key="1">
    <citation type="submission" date="2022-03" db="EMBL/GenBank/DDBJ databases">
        <authorList>
            <person name="Martin C."/>
        </authorList>
    </citation>
    <scope>NUCLEOTIDE SEQUENCE</scope>
</reference>
<evidence type="ECO:0000313" key="1">
    <source>
        <dbReference type="EMBL" id="CAH1798096.1"/>
    </source>
</evidence>